<protein>
    <submittedName>
        <fullName evidence="2">Uncharacterized protein</fullName>
    </submittedName>
</protein>
<dbReference type="EMBL" id="CP116968">
    <property type="protein sequence ID" value="WNM62923.1"/>
    <property type="molecule type" value="Genomic_DNA"/>
</dbReference>
<accession>A0AA96JWV3</accession>
<feature type="region of interest" description="Disordered" evidence="1">
    <location>
        <begin position="64"/>
        <end position="126"/>
    </location>
</feature>
<evidence type="ECO:0000313" key="3">
    <source>
        <dbReference type="Proteomes" id="UP001302494"/>
    </source>
</evidence>
<reference evidence="2 3" key="1">
    <citation type="submission" date="2023-01" db="EMBL/GenBank/DDBJ databases">
        <title>Cultivation and genomic characterization of new, ubiquitous marine nitrite-oxidizing bacteria from the Nitrospirales.</title>
        <authorList>
            <person name="Mueller A.J."/>
            <person name="Daebeler A."/>
            <person name="Herbold C.W."/>
            <person name="Kirkegaard R.H."/>
            <person name="Daims H."/>
        </authorList>
    </citation>
    <scope>NUCLEOTIDE SEQUENCE [LARGE SCALE GENOMIC DNA]</scope>
    <source>
        <strain evidence="2 3">DK</strain>
    </source>
</reference>
<proteinExistence type="predicted"/>
<keyword evidence="3" id="KW-1185">Reference proteome</keyword>
<sequence>MEILTLVIAIAALVIAIMAFQRTGGGMRDLRRRIEDLTEKSEHATKGARDMTADALSRLETFIRGQQKPSPVQQELLEDEPPSTQQTFPPTEPEKPLDEPPTTQQIFPSKESEKPINDPPTTEQKP</sequence>
<dbReference type="AlphaFoldDB" id="A0AA96JWV3"/>
<gene>
    <name evidence="2" type="ORF">PQG83_03990</name>
</gene>
<organism evidence="2 3">
    <name type="scientific">Candidatus Nitrospira neomarina</name>
    <dbReference type="NCBI Taxonomy" id="3020899"/>
    <lineage>
        <taxon>Bacteria</taxon>
        <taxon>Pseudomonadati</taxon>
        <taxon>Nitrospirota</taxon>
        <taxon>Nitrospiria</taxon>
        <taxon>Nitrospirales</taxon>
        <taxon>Nitrospiraceae</taxon>
        <taxon>Nitrospira</taxon>
    </lineage>
</organism>
<dbReference type="Proteomes" id="UP001302494">
    <property type="component" value="Chromosome"/>
</dbReference>
<dbReference type="KEGG" id="nneo:PQG83_03990"/>
<dbReference type="RefSeq" id="WP_312747037.1">
    <property type="nucleotide sequence ID" value="NZ_CP116968.1"/>
</dbReference>
<evidence type="ECO:0000313" key="2">
    <source>
        <dbReference type="EMBL" id="WNM62923.1"/>
    </source>
</evidence>
<name>A0AA96JWV3_9BACT</name>
<evidence type="ECO:0000256" key="1">
    <source>
        <dbReference type="SAM" id="MobiDB-lite"/>
    </source>
</evidence>